<evidence type="ECO:0000313" key="2">
    <source>
        <dbReference type="Proteomes" id="UP000187406"/>
    </source>
</evidence>
<dbReference type="FunCoup" id="A0A1Q3B0F5">
    <property type="interactions" value="514"/>
</dbReference>
<gene>
    <name evidence="1" type="ORF">CFOL_v3_04790</name>
</gene>
<dbReference type="STRING" id="3775.A0A1Q3B0F5"/>
<comment type="caution">
    <text evidence="1">The sequence shown here is derived from an EMBL/GenBank/DDBJ whole genome shotgun (WGS) entry which is preliminary data.</text>
</comment>
<organism evidence="1 2">
    <name type="scientific">Cephalotus follicularis</name>
    <name type="common">Albany pitcher plant</name>
    <dbReference type="NCBI Taxonomy" id="3775"/>
    <lineage>
        <taxon>Eukaryota</taxon>
        <taxon>Viridiplantae</taxon>
        <taxon>Streptophyta</taxon>
        <taxon>Embryophyta</taxon>
        <taxon>Tracheophyta</taxon>
        <taxon>Spermatophyta</taxon>
        <taxon>Magnoliopsida</taxon>
        <taxon>eudicotyledons</taxon>
        <taxon>Gunneridae</taxon>
        <taxon>Pentapetalae</taxon>
        <taxon>rosids</taxon>
        <taxon>fabids</taxon>
        <taxon>Oxalidales</taxon>
        <taxon>Cephalotaceae</taxon>
        <taxon>Cephalotus</taxon>
    </lineage>
</organism>
<dbReference type="AlphaFoldDB" id="A0A1Q3B0F5"/>
<protein>
    <submittedName>
        <fullName evidence="1">DUF761 domain-containing protein</fullName>
    </submittedName>
</protein>
<dbReference type="Proteomes" id="UP000187406">
    <property type="component" value="Unassembled WGS sequence"/>
</dbReference>
<evidence type="ECO:0000313" key="1">
    <source>
        <dbReference type="EMBL" id="GAV61262.1"/>
    </source>
</evidence>
<reference evidence="2" key="1">
    <citation type="submission" date="2016-04" db="EMBL/GenBank/DDBJ databases">
        <title>Cephalotus genome sequencing.</title>
        <authorList>
            <person name="Fukushima K."/>
            <person name="Hasebe M."/>
            <person name="Fang X."/>
        </authorList>
    </citation>
    <scope>NUCLEOTIDE SEQUENCE [LARGE SCALE GENOMIC DNA]</scope>
    <source>
        <strain evidence="2">cv. St1</strain>
    </source>
</reference>
<proteinExistence type="predicted"/>
<feature type="non-terminal residue" evidence="1">
    <location>
        <position position="1"/>
    </location>
</feature>
<dbReference type="Pfam" id="PF05553">
    <property type="entry name" value="DUF761"/>
    <property type="match status" value="1"/>
</dbReference>
<dbReference type="EMBL" id="BDDD01000190">
    <property type="protein sequence ID" value="GAV61262.1"/>
    <property type="molecule type" value="Genomic_DNA"/>
</dbReference>
<dbReference type="PANTHER" id="PTHR33265:SF8">
    <property type="entry name" value="AVR9_CF-9 RAPIDLY ELICITED PROTEIN 146"/>
    <property type="match status" value="1"/>
</dbReference>
<accession>A0A1Q3B0F5</accession>
<sequence>YLYTPTSIKMEQNIPVIAKRLWSIVRVVYIMLRKGISKRKLMVDLNMMLKRGKIASKAIGNLMFHHHHDRHVSSFVAPLDYEFSCSNTPNYTFPFHLSKRRHNFFACAHAPPTQDDDLATVNAVKGVLEILNNNEMVVEASPMLPGFGRSPMIRQLRITDSPFPLRDVDDDDNGKVDKAAEEFIQKFYKDLKNQRRMT</sequence>
<dbReference type="OrthoDB" id="696337at2759"/>
<dbReference type="InParanoid" id="A0A1Q3B0F5"/>
<name>A0A1Q3B0F5_CEPFO</name>
<keyword evidence="2" id="KW-1185">Reference proteome</keyword>
<dbReference type="InterPro" id="IPR008480">
    <property type="entry name" value="DUF761_pln"/>
</dbReference>
<dbReference type="PANTHER" id="PTHR33265">
    <property type="entry name" value="AVR9/CF-9 RAPIDLY ELICITED PROTEIN-RELATED"/>
    <property type="match status" value="1"/>
</dbReference>